<dbReference type="GO" id="GO:0016491">
    <property type="term" value="F:oxidoreductase activity"/>
    <property type="evidence" value="ECO:0007669"/>
    <property type="project" value="UniProtKB-KW"/>
</dbReference>
<gene>
    <name evidence="3" type="ORF">AKJ08_3260</name>
</gene>
<feature type="domain" description="Enoyl reductase (ER)" evidence="2">
    <location>
        <begin position="2"/>
        <end position="290"/>
    </location>
</feature>
<organism evidence="3 4">
    <name type="scientific">Vulgatibacter incomptus</name>
    <dbReference type="NCBI Taxonomy" id="1391653"/>
    <lineage>
        <taxon>Bacteria</taxon>
        <taxon>Pseudomonadati</taxon>
        <taxon>Myxococcota</taxon>
        <taxon>Myxococcia</taxon>
        <taxon>Myxococcales</taxon>
        <taxon>Cystobacterineae</taxon>
        <taxon>Vulgatibacteraceae</taxon>
        <taxon>Vulgatibacter</taxon>
    </lineage>
</organism>
<dbReference type="InterPro" id="IPR052100">
    <property type="entry name" value="SV-ATPase_mito-regulator"/>
</dbReference>
<dbReference type="Pfam" id="PF08240">
    <property type="entry name" value="ADH_N"/>
    <property type="match status" value="1"/>
</dbReference>
<evidence type="ECO:0000259" key="2">
    <source>
        <dbReference type="SMART" id="SM00829"/>
    </source>
</evidence>
<dbReference type="Pfam" id="PF13602">
    <property type="entry name" value="ADH_zinc_N_2"/>
    <property type="match status" value="1"/>
</dbReference>
<dbReference type="STRING" id="1391653.AKJ08_3260"/>
<dbReference type="PANTHER" id="PTHR44054">
    <property type="entry name" value="SYNAPTIC VESICLE MEMBRANE PROTEIN VAT-1 HOMOLOG-LIKE"/>
    <property type="match status" value="1"/>
</dbReference>
<dbReference type="InterPro" id="IPR013154">
    <property type="entry name" value="ADH-like_N"/>
</dbReference>
<evidence type="ECO:0000313" key="4">
    <source>
        <dbReference type="Proteomes" id="UP000055590"/>
    </source>
</evidence>
<name>A0A0K1PH59_9BACT</name>
<evidence type="ECO:0000313" key="3">
    <source>
        <dbReference type="EMBL" id="AKU92873.1"/>
    </source>
</evidence>
<reference evidence="3 4" key="1">
    <citation type="submission" date="2015-08" db="EMBL/GenBank/DDBJ databases">
        <authorList>
            <person name="Babu N.S."/>
            <person name="Beckwith C.J."/>
            <person name="Beseler K.G."/>
            <person name="Brison A."/>
            <person name="Carone J.V."/>
            <person name="Caskin T.P."/>
            <person name="Diamond M."/>
            <person name="Durham M.E."/>
            <person name="Foxe J.M."/>
            <person name="Go M."/>
            <person name="Henderson B.A."/>
            <person name="Jones I.B."/>
            <person name="McGettigan J.A."/>
            <person name="Micheletti S.J."/>
            <person name="Nasrallah M.E."/>
            <person name="Ortiz D."/>
            <person name="Piller C.R."/>
            <person name="Privatt S.R."/>
            <person name="Schneider S.L."/>
            <person name="Sharp S."/>
            <person name="Smith T.C."/>
            <person name="Stanton J.D."/>
            <person name="Ullery H.E."/>
            <person name="Wilson R.J."/>
            <person name="Serrano M.G."/>
            <person name="Buck G."/>
            <person name="Lee V."/>
            <person name="Wang Y."/>
            <person name="Carvalho R."/>
            <person name="Voegtly L."/>
            <person name="Shi R."/>
            <person name="Duckworth R."/>
            <person name="Johnson A."/>
            <person name="Loviza R."/>
            <person name="Walstead R."/>
            <person name="Shah Z."/>
            <person name="Kiflezghi M."/>
            <person name="Wade K."/>
            <person name="Ball S.L."/>
            <person name="Bradley K.W."/>
            <person name="Asai D.J."/>
            <person name="Bowman C.A."/>
            <person name="Russell D.A."/>
            <person name="Pope W.H."/>
            <person name="Jacobs-Sera D."/>
            <person name="Hendrix R.W."/>
            <person name="Hatfull G.F."/>
        </authorList>
    </citation>
    <scope>NUCLEOTIDE SEQUENCE [LARGE SCALE GENOMIC DNA]</scope>
    <source>
        <strain evidence="3 4">DSM 27710</strain>
    </source>
</reference>
<keyword evidence="1" id="KW-0560">Oxidoreductase</keyword>
<dbReference type="Proteomes" id="UP000055590">
    <property type="component" value="Chromosome"/>
</dbReference>
<keyword evidence="4" id="KW-1185">Reference proteome</keyword>
<dbReference type="PANTHER" id="PTHR44054:SF1">
    <property type="entry name" value="SYNAPTIC VESICLE MEMBRANE PROTEIN VAT-1 HOMOLOG"/>
    <property type="match status" value="1"/>
</dbReference>
<dbReference type="AlphaFoldDB" id="A0A0K1PH59"/>
<dbReference type="SUPFAM" id="SSF51735">
    <property type="entry name" value="NAD(P)-binding Rossmann-fold domains"/>
    <property type="match status" value="1"/>
</dbReference>
<dbReference type="InterPro" id="IPR002364">
    <property type="entry name" value="Quin_OxRdtase/zeta-crystal_CS"/>
</dbReference>
<dbReference type="SUPFAM" id="SSF50129">
    <property type="entry name" value="GroES-like"/>
    <property type="match status" value="1"/>
</dbReference>
<accession>A0A0K1PH59</accession>
<dbReference type="GO" id="GO:0008270">
    <property type="term" value="F:zinc ion binding"/>
    <property type="evidence" value="ECO:0007669"/>
    <property type="project" value="InterPro"/>
</dbReference>
<dbReference type="KEGG" id="vin:AKJ08_3260"/>
<proteinExistence type="predicted"/>
<dbReference type="InterPro" id="IPR020843">
    <property type="entry name" value="ER"/>
</dbReference>
<dbReference type="Gene3D" id="3.40.50.720">
    <property type="entry name" value="NAD(P)-binding Rossmann-like Domain"/>
    <property type="match status" value="1"/>
</dbReference>
<protein>
    <submittedName>
        <fullName evidence="3">Putative quinone oxidoreductase</fullName>
    </submittedName>
</protein>
<dbReference type="InterPro" id="IPR011032">
    <property type="entry name" value="GroES-like_sf"/>
</dbReference>
<dbReference type="EMBL" id="CP012332">
    <property type="protein sequence ID" value="AKU92873.1"/>
    <property type="molecule type" value="Genomic_DNA"/>
</dbReference>
<dbReference type="SMART" id="SM00829">
    <property type="entry name" value="PKS_ER"/>
    <property type="match status" value="1"/>
</dbReference>
<dbReference type="PROSITE" id="PS01162">
    <property type="entry name" value="QOR_ZETA_CRYSTAL"/>
    <property type="match status" value="1"/>
</dbReference>
<dbReference type="Gene3D" id="3.90.180.10">
    <property type="entry name" value="Medium-chain alcohol dehydrogenases, catalytic domain"/>
    <property type="match status" value="1"/>
</dbReference>
<sequence length="292" mass="31165">MGLYPDAPPPPTVVGYEVAGEVDAVGADVEGIQAGDRVFALTRFGGYAEAAVVASRQVLPIPEGKDFVQAAALPVNYLTAFLMIDRFAAVRPGDRILIHGAGGGVGLAALQLAKALGAETFGTASAEKHERLRALGLDHAIDYRSRDFEAEIRDLTQGRGVDVVLDPIGGESAKKSYRSLAPLGRLFLYGLSASSAGGKKRSLATAAKALAQTPIYHPIKLMNDNKGVFGINLGHLWGESAKMREMLDELVRRWSSGAIDPHIDSTFPLEEAGKAHDRLQERHNFGKVVLTV</sequence>
<dbReference type="InterPro" id="IPR036291">
    <property type="entry name" value="NAD(P)-bd_dom_sf"/>
</dbReference>
<evidence type="ECO:0000256" key="1">
    <source>
        <dbReference type="ARBA" id="ARBA00023002"/>
    </source>
</evidence>